<organism evidence="1">
    <name type="scientific">Pseudomonas aeruginosa</name>
    <dbReference type="NCBI Taxonomy" id="287"/>
    <lineage>
        <taxon>Bacteria</taxon>
        <taxon>Pseudomonadati</taxon>
        <taxon>Pseudomonadota</taxon>
        <taxon>Gammaproteobacteria</taxon>
        <taxon>Pseudomonadales</taxon>
        <taxon>Pseudomonadaceae</taxon>
        <taxon>Pseudomonas</taxon>
    </lineage>
</organism>
<protein>
    <submittedName>
        <fullName evidence="2">Quorum threshold expression element, QteE</fullName>
    </submittedName>
    <submittedName>
        <fullName evidence="1">Quorum threshold expression protein QteE</fullName>
    </submittedName>
</protein>
<dbReference type="EMBL" id="LC586269">
    <property type="protein sequence ID" value="BCL65617.1"/>
    <property type="molecule type" value="Genomic_DNA"/>
</dbReference>
<accession>A0A7I8EBX6</accession>
<dbReference type="InterPro" id="IPR046054">
    <property type="entry name" value="DUF6012"/>
</dbReference>
<sequence length="208" mass="23740">MLIHICPTLELPSGFNLPCRLLEVQVEEFDLVLKGNVDVVPGRPFRNSRALVARRKLGRQPVNGILLDVPGFAPFFTAVTRWSIAGEVLLTHRVEYVVLDDVFDAVSDFPSLWLQLDSTEGQWSDRTPEFVRSPYPARLETPAMKFDYPLDLLERVRGRGLGMQNTKIFRLPTIEPGRLMGRGRAIQRRLPAPETAIKIDREQVNYMR</sequence>
<dbReference type="AlphaFoldDB" id="A0A7I8EBX6"/>
<dbReference type="EMBL" id="WXZT01000059">
    <property type="protein sequence ID" value="MZZ17740.1"/>
    <property type="molecule type" value="Genomic_DNA"/>
</dbReference>
<evidence type="ECO:0000313" key="1">
    <source>
        <dbReference type="EMBL" id="BCL65617.1"/>
    </source>
</evidence>
<keyword evidence="1" id="KW-0614">Plasmid</keyword>
<geneLocation type="plasmid" evidence="1">
    <name>pJUPA4295</name>
</geneLocation>
<gene>
    <name evidence="1" type="primary">qteE</name>
    <name evidence="2" type="ORF">GUL26_36415</name>
</gene>
<dbReference type="Proteomes" id="UP000644192">
    <property type="component" value="Unassembled WGS sequence"/>
</dbReference>
<dbReference type="Pfam" id="PF19475">
    <property type="entry name" value="DUF6012"/>
    <property type="match status" value="1"/>
</dbReference>
<proteinExistence type="predicted"/>
<reference evidence="2" key="1">
    <citation type="submission" date="2020-01" db="EMBL/GenBank/DDBJ databases">
        <title>Bacteria Cultured from War Wounds Associated with the Conflict in Eastern Ukraine.</title>
        <authorList>
            <person name="Snesrud E."/>
            <person name="Galac M.R."/>
            <person name="Mc Gann P."/>
            <person name="Valentine K."/>
            <person name="Viacheslav K."/>
        </authorList>
    </citation>
    <scope>NUCLEOTIDE SEQUENCE</scope>
    <source>
        <strain evidence="2">VNMU148</strain>
    </source>
</reference>
<evidence type="ECO:0000313" key="2">
    <source>
        <dbReference type="EMBL" id="MZZ17740.1"/>
    </source>
</evidence>
<reference evidence="1" key="2">
    <citation type="submission" date="2020-10" db="EMBL/GenBank/DDBJ databases">
        <title>Complete plasmid sequence of Pseudomonas aeruginosa ST1816 harboring blaVIMs.</title>
        <authorList>
            <person name="Hishinuma T."/>
            <person name="Tada T."/>
            <person name="Kirikae T."/>
        </authorList>
    </citation>
    <scope>NUCLEOTIDE SEQUENCE</scope>
    <source>
        <strain evidence="1">JUPA4295</strain>
        <plasmid evidence="1">pJUPA4295</plasmid>
    </source>
</reference>
<name>A0A7I8EBX6_PSEAI</name>
<dbReference type="RefSeq" id="WP_019727114.1">
    <property type="nucleotide sequence ID" value="NZ_BSAO01000107.1"/>
</dbReference>